<evidence type="ECO:0000256" key="3">
    <source>
        <dbReference type="SAM" id="MobiDB-lite"/>
    </source>
</evidence>
<dbReference type="AlphaFoldDB" id="A0A285GBL5"/>
<keyword evidence="4" id="KW-0969">Cilium</keyword>
<accession>A0A285GBL5</accession>
<dbReference type="Proteomes" id="UP000219573">
    <property type="component" value="Unassembled WGS sequence"/>
</dbReference>
<evidence type="ECO:0000256" key="1">
    <source>
        <dbReference type="ARBA" id="ARBA00022795"/>
    </source>
</evidence>
<dbReference type="InterPro" id="IPR007809">
    <property type="entry name" value="FlgN-like"/>
</dbReference>
<keyword evidence="4" id="KW-0966">Cell projection</keyword>
<keyword evidence="1" id="KW-1005">Bacterial flagellum biogenesis</keyword>
<name>A0A285GBL5_9FIRM</name>
<dbReference type="EMBL" id="OBDZ01000006">
    <property type="protein sequence ID" value="SNY20798.1"/>
    <property type="molecule type" value="Genomic_DNA"/>
</dbReference>
<keyword evidence="5" id="KW-1185">Reference proteome</keyword>
<gene>
    <name evidence="4" type="ORF">SAMN06265827_10624</name>
</gene>
<sequence length="155" mass="18096">MKDINVEKLIDILDKEYQLYQKMYELSKKKQKVIINEEIESLEKIVGHENKILEGIIKLEKVRQNLVGDRNISDLIESINGKYNHKLKELQSKISDLVEELRIINQLNGSLINNSLQLTNMTLNLLTNNTRQGNYGKKGNSYDRQKQRSFINHKA</sequence>
<feature type="region of interest" description="Disordered" evidence="3">
    <location>
        <begin position="132"/>
        <end position="155"/>
    </location>
</feature>
<evidence type="ECO:0000313" key="5">
    <source>
        <dbReference type="Proteomes" id="UP000219573"/>
    </source>
</evidence>
<evidence type="ECO:0000313" key="4">
    <source>
        <dbReference type="EMBL" id="SNY20798.1"/>
    </source>
</evidence>
<dbReference type="OrthoDB" id="1680765at2"/>
<dbReference type="GO" id="GO:0044780">
    <property type="term" value="P:bacterial-type flagellum assembly"/>
    <property type="evidence" value="ECO:0007669"/>
    <property type="project" value="InterPro"/>
</dbReference>
<evidence type="ECO:0000256" key="2">
    <source>
        <dbReference type="SAM" id="Coils"/>
    </source>
</evidence>
<protein>
    <submittedName>
        <fullName evidence="4">Flagellar biosynthesis/type III secretory pathway chaperone</fullName>
    </submittedName>
</protein>
<dbReference type="Gene3D" id="1.20.58.300">
    <property type="entry name" value="FlgN-like"/>
    <property type="match status" value="1"/>
</dbReference>
<organism evidence="4 5">
    <name type="scientific">Orenia metallireducens</name>
    <dbReference type="NCBI Taxonomy" id="1413210"/>
    <lineage>
        <taxon>Bacteria</taxon>
        <taxon>Bacillati</taxon>
        <taxon>Bacillota</taxon>
        <taxon>Clostridia</taxon>
        <taxon>Halanaerobiales</taxon>
        <taxon>Halobacteroidaceae</taxon>
        <taxon>Orenia</taxon>
    </lineage>
</organism>
<proteinExistence type="predicted"/>
<dbReference type="RefSeq" id="WP_097017058.1">
    <property type="nucleotide sequence ID" value="NZ_OBDZ01000006.1"/>
</dbReference>
<feature type="coiled-coil region" evidence="2">
    <location>
        <begin position="80"/>
        <end position="107"/>
    </location>
</feature>
<keyword evidence="4" id="KW-0282">Flagellum</keyword>
<dbReference type="InterPro" id="IPR036679">
    <property type="entry name" value="FlgN-like_sf"/>
</dbReference>
<reference evidence="5" key="1">
    <citation type="submission" date="2017-09" db="EMBL/GenBank/DDBJ databases">
        <authorList>
            <person name="Varghese N."/>
            <person name="Submissions S."/>
        </authorList>
    </citation>
    <scope>NUCLEOTIDE SEQUENCE [LARGE SCALE GENOMIC DNA]</scope>
    <source>
        <strain evidence="5">MSL47</strain>
    </source>
</reference>
<keyword evidence="2" id="KW-0175">Coiled coil</keyword>
<dbReference type="Pfam" id="PF05130">
    <property type="entry name" value="FlgN"/>
    <property type="match status" value="1"/>
</dbReference>
<dbReference type="SUPFAM" id="SSF140566">
    <property type="entry name" value="FlgN-like"/>
    <property type="match status" value="1"/>
</dbReference>